<dbReference type="Pfam" id="PF22936">
    <property type="entry name" value="Pol_BBD"/>
    <property type="match status" value="1"/>
</dbReference>
<dbReference type="InterPro" id="IPR054722">
    <property type="entry name" value="PolX-like_BBD"/>
</dbReference>
<evidence type="ECO:0000259" key="2">
    <source>
        <dbReference type="Pfam" id="PF22936"/>
    </source>
</evidence>
<dbReference type="OrthoDB" id="3881873at2759"/>
<feature type="signal peptide" evidence="1">
    <location>
        <begin position="1"/>
        <end position="21"/>
    </location>
</feature>
<dbReference type="EMBL" id="LAVV01006524">
    <property type="protein sequence ID" value="KNZ59501.1"/>
    <property type="molecule type" value="Genomic_DNA"/>
</dbReference>
<proteinExistence type="predicted"/>
<reference evidence="3 4" key="1">
    <citation type="submission" date="2015-08" db="EMBL/GenBank/DDBJ databases">
        <title>Next Generation Sequencing and Analysis of the Genome of Puccinia sorghi L Schw, the Causal Agent of Maize Common Rust.</title>
        <authorList>
            <person name="Rochi L."/>
            <person name="Burguener G."/>
            <person name="Darino M."/>
            <person name="Turjanski A."/>
            <person name="Kreff E."/>
            <person name="Dieguez M.J."/>
            <person name="Sacco F."/>
        </authorList>
    </citation>
    <scope>NUCLEOTIDE SEQUENCE [LARGE SCALE GENOMIC DNA]</scope>
    <source>
        <strain evidence="3 4">RO10H11247</strain>
    </source>
</reference>
<protein>
    <recommendedName>
        <fullName evidence="2">Retrovirus-related Pol polyprotein from transposon TNT 1-94-like beta-barrel domain-containing protein</fullName>
    </recommendedName>
</protein>
<dbReference type="Proteomes" id="UP000037035">
    <property type="component" value="Unassembled WGS sequence"/>
</dbReference>
<organism evidence="3 4">
    <name type="scientific">Puccinia sorghi</name>
    <dbReference type="NCBI Taxonomy" id="27349"/>
    <lineage>
        <taxon>Eukaryota</taxon>
        <taxon>Fungi</taxon>
        <taxon>Dikarya</taxon>
        <taxon>Basidiomycota</taxon>
        <taxon>Pucciniomycotina</taxon>
        <taxon>Pucciniomycetes</taxon>
        <taxon>Pucciniales</taxon>
        <taxon>Pucciniaceae</taxon>
        <taxon>Puccinia</taxon>
    </lineage>
</organism>
<dbReference type="VEuPathDB" id="FungiDB:VP01_1718g3"/>
<evidence type="ECO:0000313" key="4">
    <source>
        <dbReference type="Proteomes" id="UP000037035"/>
    </source>
</evidence>
<accession>A0A0L6VFD9</accession>
<feature type="domain" description="Retrovirus-related Pol polyprotein from transposon TNT 1-94-like beta-barrel" evidence="2">
    <location>
        <begin position="263"/>
        <end position="341"/>
    </location>
</feature>
<gene>
    <name evidence="3" type="ORF">VP01_1718g3</name>
</gene>
<keyword evidence="4" id="KW-1185">Reference proteome</keyword>
<evidence type="ECO:0000313" key="3">
    <source>
        <dbReference type="EMBL" id="KNZ59501.1"/>
    </source>
</evidence>
<comment type="caution">
    <text evidence="3">The sequence shown here is derived from an EMBL/GenBank/DDBJ whole genome shotgun (WGS) entry which is preliminary data.</text>
</comment>
<keyword evidence="1" id="KW-0732">Signal</keyword>
<name>A0A0L6VFD9_9BASI</name>
<dbReference type="AlphaFoldDB" id="A0A0L6VFD9"/>
<sequence>MKTPFIILLFSSSLLIKTTLATKSTNQKPLNTTEASNGMDKVNSTVLKTSIEGIPLLTNNNYTIWRIRALNLFDLIGLKDQLTKDKNAVLPAEDNKLLKSILVAKLDSLVQTNVINAENENNSILIWKSITDFFESNQSSNKARVFQSFLCSPYTPKNIAGFYNYHESHLILDKFPPNMTTIADMITHSGNDVTIDTVLDHLRLHADNQHQGAHNTTANHTEENCWFLHPGLRKAHLDKMSAMKNKSTVSSFHSSITRNPSQFILDSGLSSHMVSDLQLFHTLELKEIGTVQTSSVDNSLEIKGIGSVRLKNQFGEIFLNHVLYIPNLVVNLLSVRCLVLEDYQINFFLNSFEIKKNNQIKMNGSYVGNLPSLEFGKFKHSSHLSNAEYLHKALGHVSYHRLRKKLGIPLKIVHNCESCAVAKVTRGSFSSFHAAASRPFEEIHLDLIGPIWP</sequence>
<feature type="chain" id="PRO_5005568319" description="Retrovirus-related Pol polyprotein from transposon TNT 1-94-like beta-barrel domain-containing protein" evidence="1">
    <location>
        <begin position="22"/>
        <end position="453"/>
    </location>
</feature>
<evidence type="ECO:0000256" key="1">
    <source>
        <dbReference type="SAM" id="SignalP"/>
    </source>
</evidence>